<evidence type="ECO:0000256" key="2">
    <source>
        <dbReference type="ARBA" id="ARBA00023235"/>
    </source>
</evidence>
<evidence type="ECO:0000313" key="4">
    <source>
        <dbReference type="EMBL" id="MBL1106877.1"/>
    </source>
</evidence>
<dbReference type="Gene3D" id="2.60.120.10">
    <property type="entry name" value="Jelly Rolls"/>
    <property type="match status" value="1"/>
</dbReference>
<dbReference type="InterPro" id="IPR000888">
    <property type="entry name" value="RmlC-like"/>
</dbReference>
<dbReference type="CDD" id="cd00438">
    <property type="entry name" value="cupin_RmlC"/>
    <property type="match status" value="1"/>
</dbReference>
<dbReference type="RefSeq" id="WP_201820177.1">
    <property type="nucleotide sequence ID" value="NZ_JAERRH010000007.1"/>
</dbReference>
<dbReference type="PANTHER" id="PTHR21047:SF2">
    <property type="entry name" value="THYMIDINE DIPHOSPHO-4-KETO-RHAMNOSE 3,5-EPIMERASE"/>
    <property type="match status" value="1"/>
</dbReference>
<comment type="similarity">
    <text evidence="1">Belongs to the dTDP-4-dehydrorhamnose 3,5-epimerase family.</text>
</comment>
<dbReference type="InterPro" id="IPR011051">
    <property type="entry name" value="RmlC_Cupin_sf"/>
</dbReference>
<dbReference type="SUPFAM" id="SSF51182">
    <property type="entry name" value="RmlC-like cupins"/>
    <property type="match status" value="1"/>
</dbReference>
<feature type="compositionally biased region" description="Gly residues" evidence="3">
    <location>
        <begin position="208"/>
        <end position="230"/>
    </location>
</feature>
<accession>A0ABS1P3D7</accession>
<keyword evidence="2" id="KW-0413">Isomerase</keyword>
<dbReference type="Pfam" id="PF00908">
    <property type="entry name" value="dTDP_sugar_isom"/>
    <property type="match status" value="1"/>
</dbReference>
<evidence type="ECO:0000256" key="1">
    <source>
        <dbReference type="ARBA" id="ARBA00010154"/>
    </source>
</evidence>
<gene>
    <name evidence="4" type="ORF">JK361_20090</name>
</gene>
<proteinExistence type="inferred from homology"/>
<feature type="region of interest" description="Disordered" evidence="3">
    <location>
        <begin position="205"/>
        <end position="230"/>
    </location>
</feature>
<comment type="caution">
    <text evidence="4">The sequence shown here is derived from an EMBL/GenBank/DDBJ whole genome shotgun (WGS) entry which is preliminary data.</text>
</comment>
<evidence type="ECO:0000256" key="3">
    <source>
        <dbReference type="SAM" id="MobiDB-lite"/>
    </source>
</evidence>
<organism evidence="4 5">
    <name type="scientific">Streptomyces musisoli</name>
    <dbReference type="NCBI Taxonomy" id="2802280"/>
    <lineage>
        <taxon>Bacteria</taxon>
        <taxon>Bacillati</taxon>
        <taxon>Actinomycetota</taxon>
        <taxon>Actinomycetes</taxon>
        <taxon>Kitasatosporales</taxon>
        <taxon>Streptomycetaceae</taxon>
        <taxon>Streptomyces</taxon>
    </lineage>
</organism>
<dbReference type="EMBL" id="JAERRH010000007">
    <property type="protein sequence ID" value="MBL1106877.1"/>
    <property type="molecule type" value="Genomic_DNA"/>
</dbReference>
<protein>
    <submittedName>
        <fullName evidence="4">dTDP-4-dehydrorhamnose 3,5-epimerase family protein</fullName>
    </submittedName>
</protein>
<name>A0ABS1P3D7_9ACTN</name>
<evidence type="ECO:0000313" key="5">
    <source>
        <dbReference type="Proteomes" id="UP000621386"/>
    </source>
</evidence>
<keyword evidence="5" id="KW-1185">Reference proteome</keyword>
<reference evidence="4 5" key="1">
    <citation type="submission" date="2021-01" db="EMBL/GenBank/DDBJ databases">
        <title>WGS of actinomycetes isolated from Thailand.</title>
        <authorList>
            <person name="Thawai C."/>
        </authorList>
    </citation>
    <scope>NUCLEOTIDE SEQUENCE [LARGE SCALE GENOMIC DNA]</scope>
    <source>
        <strain evidence="4 5">CH5-8</strain>
    </source>
</reference>
<dbReference type="PANTHER" id="PTHR21047">
    <property type="entry name" value="DTDP-6-DEOXY-D-GLUCOSE-3,5 EPIMERASE"/>
    <property type="match status" value="1"/>
</dbReference>
<dbReference type="InterPro" id="IPR014710">
    <property type="entry name" value="RmlC-like_jellyroll"/>
</dbReference>
<sequence>MEIHRTAVPHALLLEPRRIEDERGCFYEAFRYDVLAETLGRPMLPVQSNYSVSRRGTLRGLHGVVLPPGQAKIVTCVRGAVLDVVVDIRPGSPTYLRHTANRLSAADGRAVFAAEGLGHAFLALTDDACVNYLCSTTFVPGTQLDLDAMDPELGLPWHEESRAGGFELLRSPKDRQAPTVAEARRAGLLTSYEECLEHYANLASGHGKNTGTGNPGTGTAGGGAGTGAVV</sequence>
<dbReference type="Proteomes" id="UP000621386">
    <property type="component" value="Unassembled WGS sequence"/>
</dbReference>